<sequence>MACSFSLILRRFNLVIDIKTGTMATPQPDAYYSRVIHHHGLVSGMIDELGLVERIDALIPKKEQQIVSYGQAVKAMILNGLGFTQRVLYLTPHFFREKPVEHLIDEGITAAQLNDDLLGRTLDAIHAFGCSFFTANWRFTVPKSWACHAKLAIWIRPALMPTVSITASCRLMKTVN</sequence>
<dbReference type="OrthoDB" id="9121874at2"/>
<dbReference type="Proteomes" id="UP000183287">
    <property type="component" value="Unassembled WGS sequence"/>
</dbReference>
<protein>
    <recommendedName>
        <fullName evidence="1">DUF4277 domain-containing protein</fullName>
    </recommendedName>
</protein>
<dbReference type="PANTHER" id="PTHR34614">
    <property type="match status" value="1"/>
</dbReference>
<accession>A0A1I4VVD2</accession>
<dbReference type="InterPro" id="IPR025457">
    <property type="entry name" value="DUF4277"/>
</dbReference>
<dbReference type="EMBL" id="FOUB01000091">
    <property type="protein sequence ID" value="SFN04969.1"/>
    <property type="molecule type" value="Genomic_DNA"/>
</dbReference>
<evidence type="ECO:0000313" key="2">
    <source>
        <dbReference type="EMBL" id="SFN04969.1"/>
    </source>
</evidence>
<organism evidence="2 3">
    <name type="scientific">Nitrosomonas communis</name>
    <dbReference type="NCBI Taxonomy" id="44574"/>
    <lineage>
        <taxon>Bacteria</taxon>
        <taxon>Pseudomonadati</taxon>
        <taxon>Pseudomonadota</taxon>
        <taxon>Betaproteobacteria</taxon>
        <taxon>Nitrosomonadales</taxon>
        <taxon>Nitrosomonadaceae</taxon>
        <taxon>Nitrosomonas</taxon>
    </lineage>
</organism>
<evidence type="ECO:0000259" key="1">
    <source>
        <dbReference type="Pfam" id="PF14104"/>
    </source>
</evidence>
<gene>
    <name evidence="2" type="ORF">SAMN05421863_10912</name>
</gene>
<name>A0A1I4VVD2_9PROT</name>
<feature type="domain" description="DUF4277" evidence="1">
    <location>
        <begin position="34"/>
        <end position="131"/>
    </location>
</feature>
<dbReference type="AlphaFoldDB" id="A0A1I4VVD2"/>
<keyword evidence="3" id="KW-1185">Reference proteome</keyword>
<dbReference type="RefSeq" id="WP_143083541.1">
    <property type="nucleotide sequence ID" value="NZ_FOUB01000091.1"/>
</dbReference>
<evidence type="ECO:0000313" key="3">
    <source>
        <dbReference type="Proteomes" id="UP000183287"/>
    </source>
</evidence>
<proteinExistence type="predicted"/>
<dbReference type="PANTHER" id="PTHR34614:SF2">
    <property type="entry name" value="TRANSPOSASE IS4-LIKE DOMAIN-CONTAINING PROTEIN"/>
    <property type="match status" value="1"/>
</dbReference>
<reference evidence="3" key="1">
    <citation type="submission" date="2016-10" db="EMBL/GenBank/DDBJ databases">
        <authorList>
            <person name="Varghese N."/>
            <person name="Submissions S."/>
        </authorList>
    </citation>
    <scope>NUCLEOTIDE SEQUENCE [LARGE SCALE GENOMIC DNA]</scope>
    <source>
        <strain evidence="3">Nm44</strain>
    </source>
</reference>
<dbReference type="Pfam" id="PF14104">
    <property type="entry name" value="DUF4277"/>
    <property type="match status" value="1"/>
</dbReference>